<dbReference type="InterPro" id="IPR050209">
    <property type="entry name" value="Rab_GTPases_membrane_traffic"/>
</dbReference>
<proteinExistence type="inferred from homology"/>
<dbReference type="SUPFAM" id="SSF52540">
    <property type="entry name" value="P-loop containing nucleoside triphosphate hydrolases"/>
    <property type="match status" value="1"/>
</dbReference>
<comment type="similarity">
    <text evidence="1">Belongs to the small GTPase superfamily. Rab family.</text>
</comment>
<dbReference type="EMBL" id="CP046236">
    <property type="protein sequence ID" value="WFD48757.1"/>
    <property type="molecule type" value="Genomic_DNA"/>
</dbReference>
<dbReference type="Proteomes" id="UP000818624">
    <property type="component" value="Chromosome 3"/>
</dbReference>
<evidence type="ECO:0000256" key="1">
    <source>
        <dbReference type="ARBA" id="ARBA00006270"/>
    </source>
</evidence>
<dbReference type="NCBIfam" id="TIGR00231">
    <property type="entry name" value="small_GTP"/>
    <property type="match status" value="1"/>
</dbReference>
<dbReference type="Pfam" id="PF00071">
    <property type="entry name" value="Ras"/>
    <property type="match status" value="1"/>
</dbReference>
<sequence length="249" mass="27257">MHRATPRGAYDVLVKAIVIGRWRADAGESGTGKSCLVHHFVDRQAKAPSSQTIGVEFASRIVMVGGRHVKLQIWDTAGQERFRSVTRSYYRGSAAVLLVYDITRRSTFADIARWLDDARALAAPHAAIVLVGNKLDRAAEEREVEFLEASAWARAHDVLFTETSSLTGENVDVPFVLCARQILLDVEAGRLDPARADAGVAYGERALYTHGSESQFSFARQSVADDGSETRPLLLTRLTAPLGACCWQA</sequence>
<dbReference type="SMART" id="SM00175">
    <property type="entry name" value="RAB"/>
    <property type="match status" value="1"/>
</dbReference>
<organism evidence="2 3">
    <name type="scientific">Malassezia furfur</name>
    <name type="common">Pityriasis versicolor infection agent</name>
    <name type="synonym">Pityrosporum furfur</name>
    <dbReference type="NCBI Taxonomy" id="55194"/>
    <lineage>
        <taxon>Eukaryota</taxon>
        <taxon>Fungi</taxon>
        <taxon>Dikarya</taxon>
        <taxon>Basidiomycota</taxon>
        <taxon>Ustilaginomycotina</taxon>
        <taxon>Malasseziomycetes</taxon>
        <taxon>Malasseziales</taxon>
        <taxon>Malasseziaceae</taxon>
        <taxon>Malassezia</taxon>
    </lineage>
</organism>
<dbReference type="SMART" id="SM00173">
    <property type="entry name" value="RAS"/>
    <property type="match status" value="1"/>
</dbReference>
<evidence type="ECO:0000313" key="2">
    <source>
        <dbReference type="EMBL" id="WFD48757.1"/>
    </source>
</evidence>
<dbReference type="Gene3D" id="3.40.50.300">
    <property type="entry name" value="P-loop containing nucleotide triphosphate hydrolases"/>
    <property type="match status" value="1"/>
</dbReference>
<accession>A0ABY8ET49</accession>
<keyword evidence="3" id="KW-1185">Reference proteome</keyword>
<dbReference type="SMART" id="SM00176">
    <property type="entry name" value="RAN"/>
    <property type="match status" value="1"/>
</dbReference>
<dbReference type="PRINTS" id="PR00449">
    <property type="entry name" value="RASTRNSFRMNG"/>
</dbReference>
<evidence type="ECO:0000313" key="3">
    <source>
        <dbReference type="Proteomes" id="UP000818624"/>
    </source>
</evidence>
<gene>
    <name evidence="2" type="ORF">GLX27_003428</name>
</gene>
<reference evidence="2 3" key="1">
    <citation type="journal article" date="2020" name="Elife">
        <title>Loss of centromere function drives karyotype evolution in closely related Malassezia species.</title>
        <authorList>
            <person name="Sankaranarayanan S.R."/>
            <person name="Ianiri G."/>
            <person name="Coelho M.A."/>
            <person name="Reza M.H."/>
            <person name="Thimmappa B.C."/>
            <person name="Ganguly P."/>
            <person name="Vadnala R.N."/>
            <person name="Sun S."/>
            <person name="Siddharthan R."/>
            <person name="Tellgren-Roth C."/>
            <person name="Dawson T.L."/>
            <person name="Heitman J."/>
            <person name="Sanyal K."/>
        </authorList>
    </citation>
    <scope>NUCLEOTIDE SEQUENCE [LARGE SCALE GENOMIC DNA]</scope>
    <source>
        <strain evidence="2">CBS14141</strain>
    </source>
</reference>
<evidence type="ECO:0008006" key="4">
    <source>
        <dbReference type="Google" id="ProtNLM"/>
    </source>
</evidence>
<dbReference type="InterPro" id="IPR027417">
    <property type="entry name" value="P-loop_NTPase"/>
</dbReference>
<dbReference type="InterPro" id="IPR001806">
    <property type="entry name" value="Small_GTPase"/>
</dbReference>
<dbReference type="PROSITE" id="PS51421">
    <property type="entry name" value="RAS"/>
    <property type="match status" value="1"/>
</dbReference>
<dbReference type="PANTHER" id="PTHR47979">
    <property type="entry name" value="DRAB11-RELATED"/>
    <property type="match status" value="1"/>
</dbReference>
<name>A0ABY8ET49_MALFU</name>
<protein>
    <recommendedName>
        <fullName evidence="4">Ras-related protein Rab-4B</fullName>
    </recommendedName>
</protein>
<dbReference type="SMART" id="SM00174">
    <property type="entry name" value="RHO"/>
    <property type="match status" value="1"/>
</dbReference>
<dbReference type="PROSITE" id="PS51419">
    <property type="entry name" value="RAB"/>
    <property type="match status" value="1"/>
</dbReference>
<dbReference type="InterPro" id="IPR005225">
    <property type="entry name" value="Small_GTP-bd"/>
</dbReference>